<dbReference type="InterPro" id="IPR021799">
    <property type="entry name" value="PIN-like_prokaryotic"/>
</dbReference>
<evidence type="ECO:0008006" key="3">
    <source>
        <dbReference type="Google" id="ProtNLM"/>
    </source>
</evidence>
<name>A0A1N7H9M2_9EURY</name>
<dbReference type="RefSeq" id="WP_076610975.1">
    <property type="nucleotide sequence ID" value="NZ_FTNR01000037.1"/>
</dbReference>
<dbReference type="STRING" id="308853.SAMN05421752_1379"/>
<protein>
    <recommendedName>
        <fullName evidence="3">PIN domain-containing protein</fullName>
    </recommendedName>
</protein>
<organism evidence="1 2">
    <name type="scientific">Natronorubrum thiooxidans</name>
    <dbReference type="NCBI Taxonomy" id="308853"/>
    <lineage>
        <taxon>Archaea</taxon>
        <taxon>Methanobacteriati</taxon>
        <taxon>Methanobacteriota</taxon>
        <taxon>Stenosarchaea group</taxon>
        <taxon>Halobacteria</taxon>
        <taxon>Halobacteriales</taxon>
        <taxon>Natrialbaceae</taxon>
        <taxon>Natronorubrum</taxon>
    </lineage>
</organism>
<gene>
    <name evidence="1" type="ORF">SAMN05421752_1379</name>
</gene>
<evidence type="ECO:0000313" key="2">
    <source>
        <dbReference type="Proteomes" id="UP000185936"/>
    </source>
</evidence>
<accession>A0A1N7H9M2</accession>
<evidence type="ECO:0000313" key="1">
    <source>
        <dbReference type="EMBL" id="SIS21556.1"/>
    </source>
</evidence>
<dbReference type="AlphaFoldDB" id="A0A1N7H9M2"/>
<dbReference type="Pfam" id="PF11848">
    <property type="entry name" value="DUF3368"/>
    <property type="match status" value="1"/>
</dbReference>
<dbReference type="OrthoDB" id="214513at2157"/>
<reference evidence="2" key="1">
    <citation type="submission" date="2017-01" db="EMBL/GenBank/DDBJ databases">
        <authorList>
            <person name="Varghese N."/>
            <person name="Submissions S."/>
        </authorList>
    </citation>
    <scope>NUCLEOTIDE SEQUENCE [LARGE SCALE GENOMIC DNA]</scope>
    <source>
        <strain evidence="2">type strain: HArc-</strain>
    </source>
</reference>
<dbReference type="Proteomes" id="UP000185936">
    <property type="component" value="Unassembled WGS sequence"/>
</dbReference>
<keyword evidence="2" id="KW-1185">Reference proteome</keyword>
<sequence>MSQLIADTSALVSLGIVADNNPDPLSICLSQYEVVVPVAVIEELREIASYDDAHGRAATVVLDQTDTLETRSVDLDADFPLDDGENAAVTLANELDAELFLCDEFNQLGLIHASLADTRLVTTPTLLSVLVRSEQLSASDAQMLLDRISDARSWNANSYVRRARSLLEEP</sequence>
<dbReference type="EMBL" id="FTNR01000037">
    <property type="protein sequence ID" value="SIS21556.1"/>
    <property type="molecule type" value="Genomic_DNA"/>
</dbReference>
<proteinExistence type="predicted"/>